<evidence type="ECO:0000313" key="2">
    <source>
        <dbReference type="EMBL" id="KXA91633.1"/>
    </source>
</evidence>
<protein>
    <recommendedName>
        <fullName evidence="1">HTH lysR-type domain-containing protein</fullName>
    </recommendedName>
</protein>
<dbReference type="Pfam" id="PF00126">
    <property type="entry name" value="HTH_1"/>
    <property type="match status" value="1"/>
</dbReference>
<name>A0A133UBP7_9EURY</name>
<dbReference type="AlphaFoldDB" id="A0A133UBP7"/>
<dbReference type="PANTHER" id="PTHR30432">
    <property type="entry name" value="TRANSCRIPTIONAL REGULATOR MODE"/>
    <property type="match status" value="1"/>
</dbReference>
<dbReference type="Proteomes" id="UP000070195">
    <property type="component" value="Unassembled WGS sequence"/>
</dbReference>
<comment type="caution">
    <text evidence="2">The sequence shown here is derived from an EMBL/GenBank/DDBJ whole genome shotgun (WGS) entry which is preliminary data.</text>
</comment>
<organism evidence="2 3">
    <name type="scientific">candidate division MSBL1 archaeon SCGC-AAA259D18</name>
    <dbReference type="NCBI Taxonomy" id="1698262"/>
    <lineage>
        <taxon>Archaea</taxon>
        <taxon>Methanobacteriati</taxon>
        <taxon>Methanobacteriota</taxon>
        <taxon>candidate division MSBL1</taxon>
    </lineage>
</organism>
<sequence>MSEKTELGPNFKLWLEKEGEPIIGKGRVELLQTIEREGSLNKAAEIMNMSYRHLWGTIKKLEERLGYDLVKTIKGGKEGGGATLTEEAYQLIEEYKRLNKTIKTVIEERSP</sequence>
<dbReference type="PANTHER" id="PTHR30432:SF1">
    <property type="entry name" value="DNA-BINDING TRANSCRIPTIONAL DUAL REGULATOR MODE"/>
    <property type="match status" value="1"/>
</dbReference>
<dbReference type="SUPFAM" id="SSF46785">
    <property type="entry name" value="Winged helix' DNA-binding domain"/>
    <property type="match status" value="1"/>
</dbReference>
<dbReference type="Gene3D" id="1.10.10.10">
    <property type="entry name" value="Winged helix-like DNA-binding domain superfamily/Winged helix DNA-binding domain"/>
    <property type="match status" value="1"/>
</dbReference>
<dbReference type="InterPro" id="IPR036390">
    <property type="entry name" value="WH_DNA-bd_sf"/>
</dbReference>
<reference evidence="2 3" key="1">
    <citation type="journal article" date="2016" name="Sci. Rep.">
        <title>Metabolic traits of an uncultured archaeal lineage -MSBL1- from brine pools of the Red Sea.</title>
        <authorList>
            <person name="Mwirichia R."/>
            <person name="Alam I."/>
            <person name="Rashid M."/>
            <person name="Vinu M."/>
            <person name="Ba-Alawi W."/>
            <person name="Anthony Kamau A."/>
            <person name="Kamanda Ngugi D."/>
            <person name="Goker M."/>
            <person name="Klenk H.P."/>
            <person name="Bajic V."/>
            <person name="Stingl U."/>
        </authorList>
    </citation>
    <scope>NUCLEOTIDE SEQUENCE [LARGE SCALE GENOMIC DNA]</scope>
    <source>
        <strain evidence="2">SCGC-AAA259D18</strain>
    </source>
</reference>
<dbReference type="InterPro" id="IPR000847">
    <property type="entry name" value="LysR_HTH_N"/>
</dbReference>
<evidence type="ECO:0000313" key="3">
    <source>
        <dbReference type="Proteomes" id="UP000070195"/>
    </source>
</evidence>
<proteinExistence type="predicted"/>
<dbReference type="InterPro" id="IPR036388">
    <property type="entry name" value="WH-like_DNA-bd_sf"/>
</dbReference>
<dbReference type="EMBL" id="LHXM01000018">
    <property type="protein sequence ID" value="KXA91633.1"/>
    <property type="molecule type" value="Genomic_DNA"/>
</dbReference>
<dbReference type="GO" id="GO:0003700">
    <property type="term" value="F:DNA-binding transcription factor activity"/>
    <property type="evidence" value="ECO:0007669"/>
    <property type="project" value="InterPro"/>
</dbReference>
<dbReference type="InterPro" id="IPR051815">
    <property type="entry name" value="Molybdate_resp_trans_reg"/>
</dbReference>
<gene>
    <name evidence="2" type="ORF">AKJ63_01155</name>
</gene>
<accession>A0A133UBP7</accession>
<keyword evidence="3" id="KW-1185">Reference proteome</keyword>
<evidence type="ECO:0000259" key="1">
    <source>
        <dbReference type="Pfam" id="PF00126"/>
    </source>
</evidence>
<feature type="domain" description="HTH lysR-type" evidence="1">
    <location>
        <begin position="28"/>
        <end position="88"/>
    </location>
</feature>